<proteinExistence type="predicted"/>
<dbReference type="EMBL" id="CABIJS010000111">
    <property type="protein sequence ID" value="VUZ43757.1"/>
    <property type="molecule type" value="Genomic_DNA"/>
</dbReference>
<sequence>MVLLDESGALEGLWATAFFISNPWELFTPTLLESALLSECQPQQHESDEVDFCPTEQLDCATKCAE</sequence>
<dbReference type="AlphaFoldDB" id="A0A564Y8Y2"/>
<protein>
    <submittedName>
        <fullName evidence="1">Uncharacterized protein</fullName>
    </submittedName>
</protein>
<organism evidence="1 2">
    <name type="scientific">Hymenolepis diminuta</name>
    <name type="common">Rat tapeworm</name>
    <dbReference type="NCBI Taxonomy" id="6216"/>
    <lineage>
        <taxon>Eukaryota</taxon>
        <taxon>Metazoa</taxon>
        <taxon>Spiralia</taxon>
        <taxon>Lophotrochozoa</taxon>
        <taxon>Platyhelminthes</taxon>
        <taxon>Cestoda</taxon>
        <taxon>Eucestoda</taxon>
        <taxon>Cyclophyllidea</taxon>
        <taxon>Hymenolepididae</taxon>
        <taxon>Hymenolepis</taxon>
    </lineage>
</organism>
<reference evidence="1 2" key="1">
    <citation type="submission" date="2019-07" db="EMBL/GenBank/DDBJ databases">
        <authorList>
            <person name="Jastrzebski P J."/>
            <person name="Paukszto L."/>
            <person name="Jastrzebski P J."/>
        </authorList>
    </citation>
    <scope>NUCLEOTIDE SEQUENCE [LARGE SCALE GENOMIC DNA]</scope>
    <source>
        <strain evidence="1 2">WMS-il1</strain>
    </source>
</reference>
<dbReference type="Proteomes" id="UP000321570">
    <property type="component" value="Unassembled WGS sequence"/>
</dbReference>
<evidence type="ECO:0000313" key="1">
    <source>
        <dbReference type="EMBL" id="VUZ43757.1"/>
    </source>
</evidence>
<gene>
    <name evidence="1" type="ORF">WMSIL1_LOCUS3983</name>
</gene>
<name>A0A564Y8Y2_HYMDI</name>
<evidence type="ECO:0000313" key="2">
    <source>
        <dbReference type="Proteomes" id="UP000321570"/>
    </source>
</evidence>
<keyword evidence="2" id="KW-1185">Reference proteome</keyword>
<accession>A0A564Y8Y2</accession>